<evidence type="ECO:0000256" key="5">
    <source>
        <dbReference type="PROSITE-ProRule" id="PRU01240"/>
    </source>
</evidence>
<feature type="active site" description="Charge relay system" evidence="5">
    <location>
        <position position="409"/>
    </location>
</feature>
<evidence type="ECO:0000313" key="10">
    <source>
        <dbReference type="Proteomes" id="UP000182126"/>
    </source>
</evidence>
<comment type="similarity">
    <text evidence="1 5">Belongs to the peptidase S8 family.</text>
</comment>
<reference evidence="9 10" key="1">
    <citation type="submission" date="2016-10" db="EMBL/GenBank/DDBJ databases">
        <authorList>
            <person name="de Groot N.N."/>
        </authorList>
    </citation>
    <scope>NUCLEOTIDE SEQUENCE [LARGE SCALE GENOMIC DNA]</scope>
    <source>
        <strain evidence="9 10">DSM 15019</strain>
    </source>
</reference>
<keyword evidence="2 5" id="KW-0645">Protease</keyword>
<keyword evidence="7" id="KW-0812">Transmembrane</keyword>
<dbReference type="InterPro" id="IPR022398">
    <property type="entry name" value="Peptidase_S8_His-AS"/>
</dbReference>
<dbReference type="InterPro" id="IPR023828">
    <property type="entry name" value="Peptidase_S8_Ser-AS"/>
</dbReference>
<feature type="transmembrane region" description="Helical" evidence="7">
    <location>
        <begin position="528"/>
        <end position="550"/>
    </location>
</feature>
<gene>
    <name evidence="9" type="ORF">SAMN04489809_2507</name>
</gene>
<protein>
    <submittedName>
        <fullName evidence="9">Subtilase family protein</fullName>
    </submittedName>
</protein>
<accession>A0A1H1UIF8</accession>
<dbReference type="InterPro" id="IPR000209">
    <property type="entry name" value="Peptidase_S8/S53_dom"/>
</dbReference>
<dbReference type="PANTHER" id="PTHR43806">
    <property type="entry name" value="PEPTIDASE S8"/>
    <property type="match status" value="1"/>
</dbReference>
<evidence type="ECO:0000256" key="1">
    <source>
        <dbReference type="ARBA" id="ARBA00011073"/>
    </source>
</evidence>
<dbReference type="PANTHER" id="PTHR43806:SF11">
    <property type="entry name" value="CEREVISIN-RELATED"/>
    <property type="match status" value="1"/>
</dbReference>
<dbReference type="AlphaFoldDB" id="A0A1H1UIF8"/>
<evidence type="ECO:0000256" key="6">
    <source>
        <dbReference type="SAM" id="MobiDB-lite"/>
    </source>
</evidence>
<dbReference type="Pfam" id="PF00082">
    <property type="entry name" value="Peptidase_S8"/>
    <property type="match status" value="1"/>
</dbReference>
<dbReference type="Proteomes" id="UP000182126">
    <property type="component" value="Chromosome I"/>
</dbReference>
<dbReference type="PROSITE" id="PS00138">
    <property type="entry name" value="SUBTILASE_SER"/>
    <property type="match status" value="1"/>
</dbReference>
<evidence type="ECO:0000259" key="8">
    <source>
        <dbReference type="Pfam" id="PF00082"/>
    </source>
</evidence>
<feature type="domain" description="Peptidase S8/S53" evidence="8">
    <location>
        <begin position="165"/>
        <end position="459"/>
    </location>
</feature>
<dbReference type="SUPFAM" id="SSF52743">
    <property type="entry name" value="Subtilisin-like"/>
    <property type="match status" value="1"/>
</dbReference>
<dbReference type="PROSITE" id="PS00137">
    <property type="entry name" value="SUBTILASE_HIS"/>
    <property type="match status" value="1"/>
</dbReference>
<organism evidence="9 10">
    <name type="scientific">Microbacterium paraoxydans</name>
    <dbReference type="NCBI Taxonomy" id="199592"/>
    <lineage>
        <taxon>Bacteria</taxon>
        <taxon>Bacillati</taxon>
        <taxon>Actinomycetota</taxon>
        <taxon>Actinomycetes</taxon>
        <taxon>Micrococcales</taxon>
        <taxon>Microbacteriaceae</taxon>
        <taxon>Microbacterium</taxon>
    </lineage>
</organism>
<evidence type="ECO:0000256" key="2">
    <source>
        <dbReference type="ARBA" id="ARBA00022670"/>
    </source>
</evidence>
<dbReference type="PROSITE" id="PS51892">
    <property type="entry name" value="SUBTILASE"/>
    <property type="match status" value="1"/>
</dbReference>
<feature type="active site" description="Charge relay system" evidence="5">
    <location>
        <position position="174"/>
    </location>
</feature>
<keyword evidence="7" id="KW-0472">Membrane</keyword>
<keyword evidence="3 5" id="KW-0378">Hydrolase</keyword>
<sequence>MLTVTYATDGGEQTLTLKPDQISCDSDSAHGLAISNDPQGRFSIRLDSDRRGSVGAGSDEGLVLFEGTELHLSASDTVLTIGESGGEVSLVEGWEPGDDVNVTADDAERYPATLTGSITCDGPVAQPSTEPRASGEAAASDASEGGLWYFNRGKVQAAQDAGLDGSGVTIAVIDTQVNPDAPGLRGADLQVREESFCFDESGKRYDAISSDYVAANHGTNVASMILGTGEAVGGTPIKGVAPGATVLYYNSMITTSAPEGNDVESTCLQENGELINDDLSDEGMRRPSGLAKAISAAVDDGADIISVSLGGLVDAADSVAKAHAAGVVVLGSLPNVGGVGDWPSSYNGVVAVQAFGPDGKIQYSTYDPVLAEPSPNLSEDVKVASPGLEIIAQGTADSWDAQQLRSGTSLATPIAAGFLAVVKQKYPEATSNQLIQSMIHNTGTKGEHEPKWNNSGGYGAISLSGMLAVDPTKYPDVNPLWDADDENAVPQQANVDEEAALLAASASPQPTSEAGSDSGTAGTGLAPLLIGGGAVLAILVIGGVVLAVVLTSSSRRQTAAQGGKHEH</sequence>
<name>A0A1H1UIF8_9MICO</name>
<dbReference type="EMBL" id="LT629770">
    <property type="protein sequence ID" value="SDS72081.1"/>
    <property type="molecule type" value="Genomic_DNA"/>
</dbReference>
<dbReference type="Gene3D" id="3.40.50.200">
    <property type="entry name" value="Peptidase S8/S53 domain"/>
    <property type="match status" value="1"/>
</dbReference>
<proteinExistence type="inferred from homology"/>
<dbReference type="GO" id="GO:0004252">
    <property type="term" value="F:serine-type endopeptidase activity"/>
    <property type="evidence" value="ECO:0007669"/>
    <property type="project" value="UniProtKB-UniRule"/>
</dbReference>
<evidence type="ECO:0000256" key="3">
    <source>
        <dbReference type="ARBA" id="ARBA00022801"/>
    </source>
</evidence>
<feature type="region of interest" description="Disordered" evidence="6">
    <location>
        <begin position="118"/>
        <end position="140"/>
    </location>
</feature>
<keyword evidence="4 5" id="KW-0720">Serine protease</keyword>
<evidence type="ECO:0000313" key="9">
    <source>
        <dbReference type="EMBL" id="SDS72081.1"/>
    </source>
</evidence>
<feature type="active site" description="Charge relay system" evidence="5">
    <location>
        <position position="217"/>
    </location>
</feature>
<evidence type="ECO:0000256" key="4">
    <source>
        <dbReference type="ARBA" id="ARBA00022825"/>
    </source>
</evidence>
<keyword evidence="7" id="KW-1133">Transmembrane helix</keyword>
<dbReference type="PRINTS" id="PR00723">
    <property type="entry name" value="SUBTILISIN"/>
</dbReference>
<dbReference type="InterPro" id="IPR015500">
    <property type="entry name" value="Peptidase_S8_subtilisin-rel"/>
</dbReference>
<dbReference type="InterPro" id="IPR036852">
    <property type="entry name" value="Peptidase_S8/S53_dom_sf"/>
</dbReference>
<dbReference type="InterPro" id="IPR050131">
    <property type="entry name" value="Peptidase_S8_subtilisin-like"/>
</dbReference>
<dbReference type="GO" id="GO:0006508">
    <property type="term" value="P:proteolysis"/>
    <property type="evidence" value="ECO:0007669"/>
    <property type="project" value="UniProtKB-KW"/>
</dbReference>
<evidence type="ECO:0000256" key="7">
    <source>
        <dbReference type="SAM" id="Phobius"/>
    </source>
</evidence>